<sequence length="77" mass="8638">NNNNDNDTDNNSSNDTGSIGRDFAPLFLILTIVFLLLLLGAISTVYNHRNTIFRHAPRRNPNSVYSQLTSANEFDLN</sequence>
<keyword evidence="1" id="KW-0472">Membrane</keyword>
<evidence type="ECO:0000313" key="3">
    <source>
        <dbReference type="EMBL" id="CAF4854583.1"/>
    </source>
</evidence>
<dbReference type="AlphaFoldDB" id="A0A8S3BUU8"/>
<gene>
    <name evidence="2" type="ORF">SMN809_LOCUS37686</name>
    <name evidence="3" type="ORF">SMN809_LOCUS49559</name>
</gene>
<organism evidence="3 4">
    <name type="scientific">Rotaria magnacalcarata</name>
    <dbReference type="NCBI Taxonomy" id="392030"/>
    <lineage>
        <taxon>Eukaryota</taxon>
        <taxon>Metazoa</taxon>
        <taxon>Spiralia</taxon>
        <taxon>Gnathifera</taxon>
        <taxon>Rotifera</taxon>
        <taxon>Eurotatoria</taxon>
        <taxon>Bdelloidea</taxon>
        <taxon>Philodinida</taxon>
        <taxon>Philodinidae</taxon>
        <taxon>Rotaria</taxon>
    </lineage>
</organism>
<dbReference type="Proteomes" id="UP000676336">
    <property type="component" value="Unassembled WGS sequence"/>
</dbReference>
<dbReference type="EMBL" id="CAJOBI010096349">
    <property type="protein sequence ID" value="CAF4566799.1"/>
    <property type="molecule type" value="Genomic_DNA"/>
</dbReference>
<dbReference type="EMBL" id="CAJOBI010161944">
    <property type="protein sequence ID" value="CAF4854583.1"/>
    <property type="molecule type" value="Genomic_DNA"/>
</dbReference>
<keyword evidence="1" id="KW-0812">Transmembrane</keyword>
<evidence type="ECO:0000256" key="1">
    <source>
        <dbReference type="SAM" id="Phobius"/>
    </source>
</evidence>
<reference evidence="3" key="1">
    <citation type="submission" date="2021-02" db="EMBL/GenBank/DDBJ databases">
        <authorList>
            <person name="Nowell W R."/>
        </authorList>
    </citation>
    <scope>NUCLEOTIDE SEQUENCE</scope>
</reference>
<feature type="non-terminal residue" evidence="3">
    <location>
        <position position="1"/>
    </location>
</feature>
<accession>A0A8S3BUU8</accession>
<keyword evidence="1" id="KW-1133">Transmembrane helix</keyword>
<feature type="transmembrane region" description="Helical" evidence="1">
    <location>
        <begin position="23"/>
        <end position="46"/>
    </location>
</feature>
<evidence type="ECO:0000313" key="4">
    <source>
        <dbReference type="Proteomes" id="UP000676336"/>
    </source>
</evidence>
<proteinExistence type="predicted"/>
<protein>
    <submittedName>
        <fullName evidence="3">Uncharacterized protein</fullName>
    </submittedName>
</protein>
<comment type="caution">
    <text evidence="3">The sequence shown here is derived from an EMBL/GenBank/DDBJ whole genome shotgun (WGS) entry which is preliminary data.</text>
</comment>
<evidence type="ECO:0000313" key="2">
    <source>
        <dbReference type="EMBL" id="CAF4566799.1"/>
    </source>
</evidence>
<name>A0A8S3BUU8_9BILA</name>